<dbReference type="Pfam" id="PF10646">
    <property type="entry name" value="Germane"/>
    <property type="match status" value="1"/>
</dbReference>
<reference evidence="3 4" key="1">
    <citation type="submission" date="2009-04" db="EMBL/GenBank/DDBJ databases">
        <authorList>
            <person name="Qin X."/>
            <person name="Bachman B."/>
            <person name="Battles P."/>
            <person name="Bell A."/>
            <person name="Bess C."/>
            <person name="Bickham C."/>
            <person name="Chaboub L."/>
            <person name="Chen D."/>
            <person name="Coyle M."/>
            <person name="Deiros D.R."/>
            <person name="Dinh H."/>
            <person name="Forbes L."/>
            <person name="Fowler G."/>
            <person name="Francisco L."/>
            <person name="Fu Q."/>
            <person name="Gubbala S."/>
            <person name="Hale W."/>
            <person name="Han Y."/>
            <person name="Hemphill L."/>
            <person name="Highlander S.K."/>
            <person name="Hirani K."/>
            <person name="Hogues M."/>
            <person name="Jackson L."/>
            <person name="Jakkamsetti A."/>
            <person name="Javaid M."/>
            <person name="Jiang H."/>
            <person name="Korchina V."/>
            <person name="Kovar C."/>
            <person name="Lara F."/>
            <person name="Lee S."/>
            <person name="Mata R."/>
            <person name="Mathew T."/>
            <person name="Moen C."/>
            <person name="Morales K."/>
            <person name="Munidasa M."/>
            <person name="Nazareth L."/>
            <person name="Ngo R."/>
            <person name="Nguyen L."/>
            <person name="Okwuonu G."/>
            <person name="Ongeri F."/>
            <person name="Patil S."/>
            <person name="Petrosino J."/>
            <person name="Pham C."/>
            <person name="Pham P."/>
            <person name="Pu L.-L."/>
            <person name="Puazo M."/>
            <person name="Raj R."/>
            <person name="Reid J."/>
            <person name="Rouhana J."/>
            <person name="Saada N."/>
            <person name="Shang Y."/>
            <person name="Simmons D."/>
            <person name="Thornton R."/>
            <person name="Warren J."/>
            <person name="Weissenberger G."/>
            <person name="Zhang J."/>
            <person name="Zhang L."/>
            <person name="Zhou C."/>
            <person name="Zhu D."/>
            <person name="Muzny D."/>
            <person name="Worley K."/>
            <person name="Gibbs R."/>
        </authorList>
    </citation>
    <scope>NUCLEOTIDE SEQUENCE [LARGE SCALE GENOMIC DNA]</scope>
    <source>
        <strain evidence="3 4">ATCC 43531</strain>
    </source>
</reference>
<dbReference type="AlphaFoldDB" id="C4V0N1"/>
<name>C4V0N1_9FIRM</name>
<organism evidence="3 4">
    <name type="scientific">Selenomonas flueggei ATCC 43531</name>
    <dbReference type="NCBI Taxonomy" id="638302"/>
    <lineage>
        <taxon>Bacteria</taxon>
        <taxon>Bacillati</taxon>
        <taxon>Bacillota</taxon>
        <taxon>Negativicutes</taxon>
        <taxon>Selenomonadales</taxon>
        <taxon>Selenomonadaceae</taxon>
        <taxon>Selenomonas</taxon>
    </lineage>
</organism>
<dbReference type="SMART" id="SM00909">
    <property type="entry name" value="Germane"/>
    <property type="match status" value="1"/>
</dbReference>
<feature type="region of interest" description="Disordered" evidence="1">
    <location>
        <begin position="37"/>
        <end position="62"/>
    </location>
</feature>
<evidence type="ECO:0000259" key="2">
    <source>
        <dbReference type="SMART" id="SM00909"/>
    </source>
</evidence>
<feature type="compositionally biased region" description="Low complexity" evidence="1">
    <location>
        <begin position="39"/>
        <end position="54"/>
    </location>
</feature>
<feature type="domain" description="GerMN" evidence="2">
    <location>
        <begin position="93"/>
        <end position="181"/>
    </location>
</feature>
<evidence type="ECO:0000313" key="3">
    <source>
        <dbReference type="EMBL" id="EEQ49560.1"/>
    </source>
</evidence>
<evidence type="ECO:0000313" key="4">
    <source>
        <dbReference type="Proteomes" id="UP000005309"/>
    </source>
</evidence>
<comment type="caution">
    <text evidence="3">The sequence shown here is derived from an EMBL/GenBank/DDBJ whole genome shotgun (WGS) entry which is preliminary data.</text>
</comment>
<dbReference type="HOGENOM" id="CLU_080926_0_1_9"/>
<sequence length="198" mass="21624">MGRESEMFMCSKLIIRMLGMLLCIVLLLAAGCADEKKSAPPTAEPQAAQTASTENHPVNDTKEMKVRVYFPKNDGMGLAAVSRTVKIDKEDKYTAALKSLLTGTTEKGQTNIIPKQTKLRSVTVNNGTAVADFSKEMQTNFNGGSTGEEMLIGSIVNTLTDFPEVTKVRIRIEGRDVETLSGHMDLSDPLPRMTELLK</sequence>
<dbReference type="eggNOG" id="COG5401">
    <property type="taxonomic scope" value="Bacteria"/>
</dbReference>
<keyword evidence="4" id="KW-1185">Reference proteome</keyword>
<dbReference type="STRING" id="638302.HMPREF0908_0142"/>
<dbReference type="EMBL" id="ACLA01000002">
    <property type="protein sequence ID" value="EEQ49560.1"/>
    <property type="molecule type" value="Genomic_DNA"/>
</dbReference>
<dbReference type="PROSITE" id="PS51257">
    <property type="entry name" value="PROKAR_LIPOPROTEIN"/>
    <property type="match status" value="1"/>
</dbReference>
<dbReference type="OrthoDB" id="9809406at2"/>
<evidence type="ECO:0000256" key="1">
    <source>
        <dbReference type="SAM" id="MobiDB-lite"/>
    </source>
</evidence>
<accession>C4V0N1</accession>
<dbReference type="InterPro" id="IPR019606">
    <property type="entry name" value="GerMN"/>
</dbReference>
<protein>
    <recommendedName>
        <fullName evidence="2">GerMN domain-containing protein</fullName>
    </recommendedName>
</protein>
<gene>
    <name evidence="3" type="ORF">HMPREF0908_0142</name>
</gene>
<proteinExistence type="predicted"/>
<dbReference type="Proteomes" id="UP000005309">
    <property type="component" value="Unassembled WGS sequence"/>
</dbReference>